<feature type="compositionally biased region" description="Polar residues" evidence="1">
    <location>
        <begin position="450"/>
        <end position="464"/>
    </location>
</feature>
<feature type="compositionally biased region" description="Low complexity" evidence="1">
    <location>
        <begin position="857"/>
        <end position="875"/>
    </location>
</feature>
<name>A0A3M7GEJ3_HORWE</name>
<feature type="compositionally biased region" description="Low complexity" evidence="1">
    <location>
        <begin position="728"/>
        <end position="754"/>
    </location>
</feature>
<feature type="compositionally biased region" description="Low complexity" evidence="1">
    <location>
        <begin position="800"/>
        <end position="840"/>
    </location>
</feature>
<comment type="caution">
    <text evidence="3">The sequence shown here is derived from an EMBL/GenBank/DDBJ whole genome shotgun (WGS) entry which is preliminary data.</text>
</comment>
<feature type="compositionally biased region" description="Low complexity" evidence="1">
    <location>
        <begin position="678"/>
        <end position="700"/>
    </location>
</feature>
<feature type="compositionally biased region" description="Polar residues" evidence="1">
    <location>
        <begin position="755"/>
        <end position="772"/>
    </location>
</feature>
<feature type="region of interest" description="Disordered" evidence="1">
    <location>
        <begin position="1140"/>
        <end position="1209"/>
    </location>
</feature>
<feature type="compositionally biased region" description="Low complexity" evidence="1">
    <location>
        <begin position="590"/>
        <end position="625"/>
    </location>
</feature>
<evidence type="ECO:0000313" key="3">
    <source>
        <dbReference type="EMBL" id="RMY99640.1"/>
    </source>
</evidence>
<feature type="compositionally biased region" description="Low complexity" evidence="1">
    <location>
        <begin position="777"/>
        <end position="793"/>
    </location>
</feature>
<dbReference type="AlphaFoldDB" id="A0A3M7GEJ3"/>
<sequence length="1229" mass="123137">MLKSLLIIASYILTANAAGHYPRAGNASSSVTSQSLHGTVDYNASIPATGTGMVYASSCNAAKQDWLSKSGSELVSTATRTTSSVDSSVESSTLTSTSTIYKNNATSATPYTLCDGWPRIDGHTELSTHVVETTHTLSVETFTTEYLVYRNLTAPTCSIQSSDCASLNTSWYELSSAWSVYRNSSYASYLSQVHATTTDSALTSASTPVVAPKSTITQPPQMTDEFPPQCGAPAFPYTETMIGDPTCFENHAHIELLYWPVVRLPENETCPNATSSTLTMSPTISGRPNTFVYWNTTLTSPTVSPDAVSTLAGKLGGGYHPAEKINYADFNYPVPASAYRAQPRCYEAPLSWSYYNVTQPLYSGGPTTTWEVATYSEFASENQCSTIYDDYRPILSIPPEFSSLTPAAQRGDIPCPFSFGTDAVFFDPPKALTQANSLDGVSRPGGPSTEDATTTKEAPSQSAEPGTLPGPETPSATLTSDTTAPSKTTQAQNSANSKRPETSDGDGSQVQTPDPTGSPNGDAQTTSVADPQTTRDPTSAVADDSDNGNTQRTSEADPQKTRDPVSGVADGSDNGATRTNTAGAEEDDQSQVQTSAGTSSATTQGGADSQPSSDGSGATAGSTTSRNVGEIIASALGMTTTQSAESSPTSTGTGDSDGDAQDPDTQDATEGVEDSDPDSQASDGSSGSASGTSASEGSQSDDSRSSSDGNVDNTSSDSGTAGNSGYQGSSDTASDGNASAGSSSGDSGSQSDNAESASTGDVDNAASSSDPNDTADDQSSSDTATDGNASAESSNDHSDSSSNDGVDDSAQGQTGSNSESGSSNNASGSQTGDESSSSSSDAGNVANGPNDNEDGSSVDSDSSGSQAGATGSSESDSTAQFNSYTAAVVSGSDTTVTLSPAKSGGAVVAGATLSPGESTSVPGIGNVVAISSGVIADGSTKAFSAIGTGAPERGRMTGAVLSRPSDSAITISQGSGEEAIIGSVTLSSGEQTHVAGIGNIVVQPSGVVVDGSTQAYSAITSSPESNSVTNGDARAQEFTIDGKTYTASSATGGDVVIANDLSTATLDAAGDPATLGTVILSAGSSGQLVLGSSTVSVTAAPTASAFMAGQQTFTAGSDGDYLIGSQTLTAGGAVTMSGTTYSRPTSGSGVVVNGLTQGGETGQSSKSGSRSTEPSGSTSTSSTTGQEGSNFIVPGATTESTTPASGGGRVSAVDGVAGIVVAMALLNAF</sequence>
<feature type="compositionally biased region" description="Acidic residues" evidence="1">
    <location>
        <begin position="656"/>
        <end position="677"/>
    </location>
</feature>
<feature type="compositionally biased region" description="Polar residues" evidence="1">
    <location>
        <begin position="474"/>
        <end position="497"/>
    </location>
</feature>
<dbReference type="Proteomes" id="UP000269539">
    <property type="component" value="Unassembled WGS sequence"/>
</dbReference>
<organism evidence="3 4">
    <name type="scientific">Hortaea werneckii</name>
    <name type="common">Black yeast</name>
    <name type="synonym">Cladosporium werneckii</name>
    <dbReference type="NCBI Taxonomy" id="91943"/>
    <lineage>
        <taxon>Eukaryota</taxon>
        <taxon>Fungi</taxon>
        <taxon>Dikarya</taxon>
        <taxon>Ascomycota</taxon>
        <taxon>Pezizomycotina</taxon>
        <taxon>Dothideomycetes</taxon>
        <taxon>Dothideomycetidae</taxon>
        <taxon>Mycosphaerellales</taxon>
        <taxon>Teratosphaeriaceae</taxon>
        <taxon>Hortaea</taxon>
    </lineage>
</organism>
<feature type="chain" id="PRO_5018248030" evidence="2">
    <location>
        <begin position="18"/>
        <end position="1229"/>
    </location>
</feature>
<evidence type="ECO:0000256" key="1">
    <source>
        <dbReference type="SAM" id="MobiDB-lite"/>
    </source>
</evidence>
<feature type="signal peptide" evidence="2">
    <location>
        <begin position="1"/>
        <end position="17"/>
    </location>
</feature>
<gene>
    <name evidence="3" type="ORF">D0864_03990</name>
</gene>
<feature type="compositionally biased region" description="Polar residues" evidence="1">
    <location>
        <begin position="505"/>
        <end position="537"/>
    </location>
</feature>
<evidence type="ECO:0000256" key="2">
    <source>
        <dbReference type="SAM" id="SignalP"/>
    </source>
</evidence>
<dbReference type="VEuPathDB" id="FungiDB:BTJ68_11330"/>
<feature type="region of interest" description="Disordered" evidence="1">
    <location>
        <begin position="434"/>
        <end position="878"/>
    </location>
</feature>
<proteinExistence type="predicted"/>
<feature type="compositionally biased region" description="Low complexity" evidence="1">
    <location>
        <begin position="1164"/>
        <end position="1189"/>
    </location>
</feature>
<feature type="compositionally biased region" description="Polar residues" evidence="1">
    <location>
        <begin position="709"/>
        <end position="727"/>
    </location>
</feature>
<reference evidence="3 4" key="1">
    <citation type="journal article" date="2018" name="BMC Genomics">
        <title>Genomic evidence for intraspecific hybridization in a clonal and extremely halotolerant yeast.</title>
        <authorList>
            <person name="Gostincar C."/>
            <person name="Stajich J.E."/>
            <person name="Zupancic J."/>
            <person name="Zalar P."/>
            <person name="Gunde-Cimerman N."/>
        </authorList>
    </citation>
    <scope>NUCLEOTIDE SEQUENCE [LARGE SCALE GENOMIC DNA]</scope>
    <source>
        <strain evidence="3 4">EXF-10513</strain>
    </source>
</reference>
<evidence type="ECO:0000313" key="4">
    <source>
        <dbReference type="Proteomes" id="UP000269539"/>
    </source>
</evidence>
<dbReference type="EMBL" id="QWIO01000329">
    <property type="protein sequence ID" value="RMY99640.1"/>
    <property type="molecule type" value="Genomic_DNA"/>
</dbReference>
<keyword evidence="2" id="KW-0732">Signal</keyword>
<protein>
    <submittedName>
        <fullName evidence="3">Uncharacterized protein</fullName>
    </submittedName>
</protein>
<feature type="compositionally biased region" description="Basic and acidic residues" evidence="1">
    <location>
        <begin position="554"/>
        <end position="563"/>
    </location>
</feature>
<accession>A0A3M7GEJ3</accession>